<protein>
    <recommendedName>
        <fullName evidence="1">Transposase DDE domain-containing protein</fullName>
    </recommendedName>
</protein>
<gene>
    <name evidence="2" type="ORF">F7D14_20135</name>
</gene>
<evidence type="ECO:0000313" key="2">
    <source>
        <dbReference type="EMBL" id="QGM99907.1"/>
    </source>
</evidence>
<proteinExistence type="predicted"/>
<geneLocation type="plasmid" evidence="2">
    <name>unnamed1</name>
</geneLocation>
<reference evidence="2 3" key="1">
    <citation type="submission" date="2019-09" db="EMBL/GenBank/DDBJ databases">
        <title>Isolation and complete genome sequencing of Methylocystis species.</title>
        <authorList>
            <person name="Rumah B.L."/>
            <person name="Stead C.E."/>
            <person name="Stevens B.C."/>
            <person name="Minton N.P."/>
            <person name="Grosse-Honebrink A."/>
            <person name="Zhang Y."/>
        </authorList>
    </citation>
    <scope>NUCLEOTIDE SEQUENCE [LARGE SCALE GENOMIC DNA]</scope>
    <source>
        <strain evidence="2 3">BRCS2</strain>
        <plasmid evidence="2 3">unnamed1</plasmid>
    </source>
</reference>
<keyword evidence="2" id="KW-0614">Plasmid</keyword>
<dbReference type="InterPro" id="IPR025668">
    <property type="entry name" value="Tnp_DDE_dom"/>
</dbReference>
<dbReference type="Proteomes" id="UP000422569">
    <property type="component" value="Plasmid unnamed1"/>
</dbReference>
<sequence length="85" mass="9490">MRWTVSFVRVFSPSRAVNEDADDLDHLRKDSAFKIACGRLPDTGNDLCSQPTMSRWENAPTLREIMKLGGVLLDLYCAGIDTLTS</sequence>
<dbReference type="KEGG" id="mpar:F7D14_20135"/>
<feature type="domain" description="Transposase DDE" evidence="1">
    <location>
        <begin position="18"/>
        <end position="78"/>
    </location>
</feature>
<keyword evidence="3" id="KW-1185">Reference proteome</keyword>
<name>A0A6B8M4G3_9HYPH</name>
<evidence type="ECO:0000313" key="3">
    <source>
        <dbReference type="Proteomes" id="UP000422569"/>
    </source>
</evidence>
<accession>A0A6B8M4G3</accession>
<dbReference type="AlphaFoldDB" id="A0A6B8M4G3"/>
<dbReference type="EMBL" id="CP044332">
    <property type="protein sequence ID" value="QGM99907.1"/>
    <property type="molecule type" value="Genomic_DNA"/>
</dbReference>
<organism evidence="2 3">
    <name type="scientific">Methylocystis parvus</name>
    <dbReference type="NCBI Taxonomy" id="134"/>
    <lineage>
        <taxon>Bacteria</taxon>
        <taxon>Pseudomonadati</taxon>
        <taxon>Pseudomonadota</taxon>
        <taxon>Alphaproteobacteria</taxon>
        <taxon>Hyphomicrobiales</taxon>
        <taxon>Methylocystaceae</taxon>
        <taxon>Methylocystis</taxon>
    </lineage>
</organism>
<dbReference type="Pfam" id="PF13701">
    <property type="entry name" value="DDE_Tnp_1_4"/>
    <property type="match status" value="1"/>
</dbReference>
<evidence type="ECO:0000259" key="1">
    <source>
        <dbReference type="Pfam" id="PF13701"/>
    </source>
</evidence>